<dbReference type="Proteomes" id="UP000319160">
    <property type="component" value="Unassembled WGS sequence"/>
</dbReference>
<dbReference type="GO" id="GO:0004553">
    <property type="term" value="F:hydrolase activity, hydrolyzing O-glycosyl compounds"/>
    <property type="evidence" value="ECO:0007669"/>
    <property type="project" value="InterPro"/>
</dbReference>
<feature type="site" description="Important for catalytic activity, responsible for pKa modulation of the active site Glu and correct orientation of both the proton donor and substrate" evidence="5">
    <location>
        <position position="167"/>
    </location>
</feature>
<keyword evidence="2 7" id="KW-0732">Signal</keyword>
<dbReference type="OrthoDB" id="272289at2759"/>
<feature type="chain" id="PRO_5021980184" description="Glycoside hydrolase family 43 protein" evidence="7">
    <location>
        <begin position="33"/>
        <end position="434"/>
    </location>
</feature>
<gene>
    <name evidence="8" type="ORF">FHL15_010314</name>
</gene>
<name>A0A553HLB3_9PEZI</name>
<evidence type="ECO:0000256" key="5">
    <source>
        <dbReference type="PIRSR" id="PIRSR606710-2"/>
    </source>
</evidence>
<protein>
    <recommendedName>
        <fullName evidence="10">Glycoside hydrolase family 43 protein</fullName>
    </recommendedName>
</protein>
<evidence type="ECO:0000256" key="4">
    <source>
        <dbReference type="ARBA" id="ARBA00023295"/>
    </source>
</evidence>
<reference evidence="9" key="1">
    <citation type="submission" date="2019-06" db="EMBL/GenBank/DDBJ databases">
        <title>Draft genome sequence of the griseofulvin-producing fungus Xylaria cubensis strain G536.</title>
        <authorList>
            <person name="Mead M.E."/>
            <person name="Raja H.A."/>
            <person name="Steenwyk J.L."/>
            <person name="Knowles S.L."/>
            <person name="Oberlies N.H."/>
            <person name="Rokas A."/>
        </authorList>
    </citation>
    <scope>NUCLEOTIDE SEQUENCE [LARGE SCALE GENOMIC DNA]</scope>
    <source>
        <strain evidence="9">G536</strain>
    </source>
</reference>
<proteinExistence type="inferred from homology"/>
<organism evidence="8 9">
    <name type="scientific">Xylaria flabelliformis</name>
    <dbReference type="NCBI Taxonomy" id="2512241"/>
    <lineage>
        <taxon>Eukaryota</taxon>
        <taxon>Fungi</taxon>
        <taxon>Dikarya</taxon>
        <taxon>Ascomycota</taxon>
        <taxon>Pezizomycotina</taxon>
        <taxon>Sordariomycetes</taxon>
        <taxon>Xylariomycetidae</taxon>
        <taxon>Xylariales</taxon>
        <taxon>Xylariaceae</taxon>
        <taxon>Xylaria</taxon>
    </lineage>
</organism>
<keyword evidence="4 6" id="KW-0326">Glycosidase</keyword>
<dbReference type="Gene3D" id="2.115.10.20">
    <property type="entry name" value="Glycosyl hydrolase domain, family 43"/>
    <property type="match status" value="1"/>
</dbReference>
<evidence type="ECO:0000256" key="3">
    <source>
        <dbReference type="ARBA" id="ARBA00022801"/>
    </source>
</evidence>
<sequence>MSRLSFSASNAHLQMALIRALLWLLSLGGLAAMHQPYDDSTLTLTSFGTPDPFLNSFHGQYYLTFTAGDRIEIWSSNSLVDIETSATKHLIWKPPHGAVDSADIWAPELHALRGRWYIYYTAANPRKGNKSHRLYVLGGPLATEEPCSGQWEFLGPIHPMPDQWAIDGTVFEIEDQLYLAYSGWPLNSSELHQSDHDDFKNKRATQYNLGNASDNKTMVADTSGLVQHLYIVRLDTPTTADSKPVPVGLPYQSWEITHDGDGAHAINEGPQWLSSPDGRWHGLVYSCGGSWTHEYKMATLKYRGGEPLDPSSWRKSEAPLLQMHKQSGTGPFGPGHGSFLHIGGGHVIAVYHATDGPDDGWGNRRARVQRVTFTEKGPYMGKSFGVEGPVKGGILARFAAKLSRKKKTSVAKNEDLRAFLEAQRLENEANADGM</sequence>
<accession>A0A553HLB3</accession>
<dbReference type="STRING" id="2512241.A0A553HLB3"/>
<dbReference type="Pfam" id="PF04616">
    <property type="entry name" value="Glyco_hydro_43"/>
    <property type="match status" value="2"/>
</dbReference>
<evidence type="ECO:0000313" key="8">
    <source>
        <dbReference type="EMBL" id="TRX88744.1"/>
    </source>
</evidence>
<evidence type="ECO:0000256" key="6">
    <source>
        <dbReference type="RuleBase" id="RU361187"/>
    </source>
</evidence>
<dbReference type="EMBL" id="VFLP01000080">
    <property type="protein sequence ID" value="TRX88744.1"/>
    <property type="molecule type" value="Genomic_DNA"/>
</dbReference>
<dbReference type="InterPro" id="IPR023296">
    <property type="entry name" value="Glyco_hydro_beta-prop_sf"/>
</dbReference>
<dbReference type="SUPFAM" id="SSF75005">
    <property type="entry name" value="Arabinanase/levansucrase/invertase"/>
    <property type="match status" value="1"/>
</dbReference>
<dbReference type="GO" id="GO:0005975">
    <property type="term" value="P:carbohydrate metabolic process"/>
    <property type="evidence" value="ECO:0007669"/>
    <property type="project" value="InterPro"/>
</dbReference>
<feature type="signal peptide" evidence="7">
    <location>
        <begin position="1"/>
        <end position="32"/>
    </location>
</feature>
<evidence type="ECO:0000313" key="9">
    <source>
        <dbReference type="Proteomes" id="UP000319160"/>
    </source>
</evidence>
<evidence type="ECO:0008006" key="10">
    <source>
        <dbReference type="Google" id="ProtNLM"/>
    </source>
</evidence>
<evidence type="ECO:0000256" key="2">
    <source>
        <dbReference type="ARBA" id="ARBA00022729"/>
    </source>
</evidence>
<dbReference type="PANTHER" id="PTHR43817:SF1">
    <property type="entry name" value="HYDROLASE, FAMILY 43, PUTATIVE (AFU_ORTHOLOGUE AFUA_3G01660)-RELATED"/>
    <property type="match status" value="1"/>
</dbReference>
<evidence type="ECO:0000256" key="7">
    <source>
        <dbReference type="SAM" id="SignalP"/>
    </source>
</evidence>
<keyword evidence="3 6" id="KW-0378">Hydrolase</keyword>
<comment type="caution">
    <text evidence="8">The sequence shown here is derived from an EMBL/GenBank/DDBJ whole genome shotgun (WGS) entry which is preliminary data.</text>
</comment>
<evidence type="ECO:0000256" key="1">
    <source>
        <dbReference type="ARBA" id="ARBA00009865"/>
    </source>
</evidence>
<dbReference type="CDD" id="cd18820">
    <property type="entry name" value="GH43_LbAraf43-like"/>
    <property type="match status" value="1"/>
</dbReference>
<dbReference type="PANTHER" id="PTHR43817">
    <property type="entry name" value="GLYCOSYL HYDROLASE"/>
    <property type="match status" value="1"/>
</dbReference>
<dbReference type="AlphaFoldDB" id="A0A553HLB3"/>
<keyword evidence="9" id="KW-1185">Reference proteome</keyword>
<comment type="similarity">
    <text evidence="1 6">Belongs to the glycosyl hydrolase 43 family.</text>
</comment>
<dbReference type="InterPro" id="IPR006710">
    <property type="entry name" value="Glyco_hydro_43"/>
</dbReference>